<dbReference type="InterPro" id="IPR042262">
    <property type="entry name" value="CN_hydtase_beta_C"/>
</dbReference>
<dbReference type="InterPro" id="IPR049054">
    <property type="entry name" value="CN_hydtase_beta-like_N"/>
</dbReference>
<dbReference type="InterPro" id="IPR023808">
    <property type="entry name" value="Nitrile_Hydratase_acc_put"/>
</dbReference>
<protein>
    <submittedName>
        <fullName evidence="2">Nitrile hydratase accessory protein</fullName>
    </submittedName>
</protein>
<keyword evidence="3" id="KW-1185">Reference proteome</keyword>
<dbReference type="AlphaFoldDB" id="A0A370N257"/>
<evidence type="ECO:0000313" key="2">
    <source>
        <dbReference type="EMBL" id="RDJ99705.1"/>
    </source>
</evidence>
<gene>
    <name evidence="2" type="ORF">DLM46_26395</name>
</gene>
<organism evidence="2 3">
    <name type="scientific">Paraburkholderia lacunae</name>
    <dbReference type="NCBI Taxonomy" id="2211104"/>
    <lineage>
        <taxon>Bacteria</taxon>
        <taxon>Pseudomonadati</taxon>
        <taxon>Pseudomonadota</taxon>
        <taxon>Betaproteobacteria</taxon>
        <taxon>Burkholderiales</taxon>
        <taxon>Burkholderiaceae</taxon>
        <taxon>Paraburkholderia</taxon>
    </lineage>
</organism>
<dbReference type="Pfam" id="PF21006">
    <property type="entry name" value="NHase_beta_N"/>
    <property type="match status" value="1"/>
</dbReference>
<dbReference type="SUPFAM" id="SSF50090">
    <property type="entry name" value="Electron transport accessory proteins"/>
    <property type="match status" value="1"/>
</dbReference>
<dbReference type="InterPro" id="IPR008990">
    <property type="entry name" value="Elect_transpt_acc-like_dom_sf"/>
</dbReference>
<feature type="domain" description="Nitrile hydratase beta subunit-like N-terminal" evidence="1">
    <location>
        <begin position="13"/>
        <end position="95"/>
    </location>
</feature>
<comment type="caution">
    <text evidence="2">The sequence shown here is derived from an EMBL/GenBank/DDBJ whole genome shotgun (WGS) entry which is preliminary data.</text>
</comment>
<dbReference type="OrthoDB" id="9811616at2"/>
<reference evidence="3" key="1">
    <citation type="submission" date="2018-05" db="EMBL/GenBank/DDBJ databases">
        <authorList>
            <person name="Feng T."/>
        </authorList>
    </citation>
    <scope>NUCLEOTIDE SEQUENCE [LARGE SCALE GENOMIC DNA]</scope>
    <source>
        <strain evidence="3">S27</strain>
    </source>
</reference>
<dbReference type="EMBL" id="QHKS01000020">
    <property type="protein sequence ID" value="RDJ99705.1"/>
    <property type="molecule type" value="Genomic_DNA"/>
</dbReference>
<name>A0A370N257_9BURK</name>
<dbReference type="Gene3D" id="1.10.472.20">
    <property type="entry name" value="Nitrile hydratase, beta subunit"/>
    <property type="match status" value="1"/>
</dbReference>
<sequence>MSGTFEPSTTQLPADGPPFSEPWQARAFALVVHLYQSGQFAWSEWVETFSRQITAFPARAGECTNDSYYRQWLGALEEIMAAKGLVDPAASHTRQGEWRIAYLNTPHGQPVSLDNAACPPDHVHEHMMPRRTPVTVSTASCSRASI</sequence>
<dbReference type="Proteomes" id="UP000254875">
    <property type="component" value="Unassembled WGS sequence"/>
</dbReference>
<dbReference type="RefSeq" id="WP_115105386.1">
    <property type="nucleotide sequence ID" value="NZ_QHKS01000020.1"/>
</dbReference>
<accession>A0A370N257</accession>
<evidence type="ECO:0000259" key="1">
    <source>
        <dbReference type="Pfam" id="PF21006"/>
    </source>
</evidence>
<dbReference type="NCBIfam" id="TIGR03889">
    <property type="entry name" value="nitrile_acc"/>
    <property type="match status" value="1"/>
</dbReference>
<proteinExistence type="predicted"/>
<evidence type="ECO:0000313" key="3">
    <source>
        <dbReference type="Proteomes" id="UP000254875"/>
    </source>
</evidence>